<protein>
    <submittedName>
        <fullName evidence="1">Uncharacterized protein</fullName>
    </submittedName>
</protein>
<sequence>MQIHVNTYPQLHNLCWNRPDNAVVDGQEALGLYERNWRFVEADKICPDEQKLLGVLVDRYGNGVFMAA</sequence>
<proteinExistence type="predicted"/>
<evidence type="ECO:0000313" key="2">
    <source>
        <dbReference type="Proteomes" id="UP000238007"/>
    </source>
</evidence>
<organism evidence="1 2">
    <name type="scientific">Yoonia maritima</name>
    <dbReference type="NCBI Taxonomy" id="1435347"/>
    <lineage>
        <taxon>Bacteria</taxon>
        <taxon>Pseudomonadati</taxon>
        <taxon>Pseudomonadota</taxon>
        <taxon>Alphaproteobacteria</taxon>
        <taxon>Rhodobacterales</taxon>
        <taxon>Paracoccaceae</taxon>
        <taxon>Yoonia</taxon>
    </lineage>
</organism>
<comment type="caution">
    <text evidence="1">The sequence shown here is derived from an EMBL/GenBank/DDBJ whole genome shotgun (WGS) entry which is preliminary data.</text>
</comment>
<evidence type="ECO:0000313" key="1">
    <source>
        <dbReference type="EMBL" id="PRY75918.1"/>
    </source>
</evidence>
<dbReference type="EMBL" id="PVTP01000010">
    <property type="protein sequence ID" value="PRY75918.1"/>
    <property type="molecule type" value="Genomic_DNA"/>
</dbReference>
<keyword evidence="2" id="KW-1185">Reference proteome</keyword>
<dbReference type="Proteomes" id="UP000238007">
    <property type="component" value="Unassembled WGS sequence"/>
</dbReference>
<accession>A0A2T0VVX6</accession>
<name>A0A2T0VVX6_9RHOB</name>
<dbReference type="AlphaFoldDB" id="A0A2T0VVX6"/>
<gene>
    <name evidence="1" type="ORF">CLV80_1103</name>
</gene>
<reference evidence="1 2" key="1">
    <citation type="submission" date="2018-03" db="EMBL/GenBank/DDBJ databases">
        <title>Genomic Encyclopedia of Archaeal and Bacterial Type Strains, Phase II (KMG-II): from individual species to whole genera.</title>
        <authorList>
            <person name="Goeker M."/>
        </authorList>
    </citation>
    <scope>NUCLEOTIDE SEQUENCE [LARGE SCALE GENOMIC DNA]</scope>
    <source>
        <strain evidence="1 2">DSM 101533</strain>
    </source>
</reference>
<dbReference type="RefSeq" id="WP_243394574.1">
    <property type="nucleotide sequence ID" value="NZ_PVTP01000010.1"/>
</dbReference>